<dbReference type="AlphaFoldDB" id="A0A364Y380"/>
<accession>A0A364Y380</accession>
<evidence type="ECO:0000313" key="1">
    <source>
        <dbReference type="EMBL" id="RAW01260.1"/>
    </source>
</evidence>
<proteinExistence type="predicted"/>
<dbReference type="EMBL" id="QMFY01000004">
    <property type="protein sequence ID" value="RAW01260.1"/>
    <property type="molecule type" value="Genomic_DNA"/>
</dbReference>
<name>A0A364Y380_9BACT</name>
<protein>
    <submittedName>
        <fullName evidence="1">Uncharacterized protein</fullName>
    </submittedName>
</protein>
<gene>
    <name evidence="1" type="ORF">DQQ10_10130</name>
</gene>
<organism evidence="1 2">
    <name type="scientific">Pseudochryseolinea flava</name>
    <dbReference type="NCBI Taxonomy" id="2059302"/>
    <lineage>
        <taxon>Bacteria</taxon>
        <taxon>Pseudomonadati</taxon>
        <taxon>Bacteroidota</taxon>
        <taxon>Cytophagia</taxon>
        <taxon>Cytophagales</taxon>
        <taxon>Fulvivirgaceae</taxon>
        <taxon>Pseudochryseolinea</taxon>
    </lineage>
</organism>
<keyword evidence="2" id="KW-1185">Reference proteome</keyword>
<reference evidence="1 2" key="1">
    <citation type="submission" date="2018-06" db="EMBL/GenBank/DDBJ databases">
        <title>Chryseolinea flavus sp. nov., a member of the phylum Bacteroidetes isolated from soil.</title>
        <authorList>
            <person name="Li Y."/>
            <person name="Wang J."/>
        </authorList>
    </citation>
    <scope>NUCLEOTIDE SEQUENCE [LARGE SCALE GENOMIC DNA]</scope>
    <source>
        <strain evidence="1 2">SDU1-6</strain>
    </source>
</reference>
<dbReference type="Proteomes" id="UP000251889">
    <property type="component" value="Unassembled WGS sequence"/>
</dbReference>
<sequence length="193" mass="22067">MVTTHVAGGVNSNKSNYIALMNKIKLYQFYFPAMLIAGVIGCNRHEAPMHASLEIPSISFASNLRDFIPEKSLQLLKYNGNIVGEKIAHPGVGYVSYFDYQASESDVLTMLATLPFSKYAMVADTTAYKIDLRFLELERTQVTAEEMETAFDFWNATADEYTAYECRKFPWKHTVLVNNRTRRVLHRIEYKLS</sequence>
<comment type="caution">
    <text evidence="1">The sequence shown here is derived from an EMBL/GenBank/DDBJ whole genome shotgun (WGS) entry which is preliminary data.</text>
</comment>
<evidence type="ECO:0000313" key="2">
    <source>
        <dbReference type="Proteomes" id="UP000251889"/>
    </source>
</evidence>